<proteinExistence type="predicted"/>
<dbReference type="AlphaFoldDB" id="A0A6I3LR66"/>
<dbReference type="SUPFAM" id="SSF52821">
    <property type="entry name" value="Rhodanese/Cell cycle control phosphatase"/>
    <property type="match status" value="2"/>
</dbReference>
<reference evidence="4 5" key="1">
    <citation type="submission" date="2019-11" db="EMBL/GenBank/DDBJ databases">
        <title>Genome of Strain BIT-d1.</title>
        <authorList>
            <person name="Yang Y."/>
        </authorList>
    </citation>
    <scope>NUCLEOTIDE SEQUENCE [LARGE SCALE GENOMIC DNA]</scope>
    <source>
        <strain evidence="4 5">BIT-d1</strain>
    </source>
</reference>
<dbReference type="SMART" id="SM00450">
    <property type="entry name" value="RHOD"/>
    <property type="match status" value="2"/>
</dbReference>
<gene>
    <name evidence="4" type="ORF">GJV76_13720</name>
</gene>
<dbReference type="Gene3D" id="3.40.250.10">
    <property type="entry name" value="Rhodanese-like domain"/>
    <property type="match status" value="2"/>
</dbReference>
<accession>A0A6I3LR66</accession>
<dbReference type="InterPro" id="IPR045078">
    <property type="entry name" value="TST/MPST-like"/>
</dbReference>
<protein>
    <submittedName>
        <fullName evidence="4">Sulfurtransferase</fullName>
    </submittedName>
</protein>
<dbReference type="Pfam" id="PF00581">
    <property type="entry name" value="Rhodanese"/>
    <property type="match status" value="2"/>
</dbReference>
<evidence type="ECO:0000313" key="5">
    <source>
        <dbReference type="Proteomes" id="UP000438760"/>
    </source>
</evidence>
<name>A0A6I3LR66_9FLAO</name>
<dbReference type="PROSITE" id="PS50206">
    <property type="entry name" value="RHODANESE_3"/>
    <property type="match status" value="2"/>
</dbReference>
<feature type="domain" description="Rhodanese" evidence="3">
    <location>
        <begin position="17"/>
        <end position="135"/>
    </location>
</feature>
<evidence type="ECO:0000313" key="4">
    <source>
        <dbReference type="EMBL" id="MTG99171.1"/>
    </source>
</evidence>
<comment type="caution">
    <text evidence="4">The sequence shown here is derived from an EMBL/GenBank/DDBJ whole genome shotgun (WGS) entry which is preliminary data.</text>
</comment>
<evidence type="ECO:0000256" key="1">
    <source>
        <dbReference type="ARBA" id="ARBA00022679"/>
    </source>
</evidence>
<keyword evidence="2" id="KW-0677">Repeat</keyword>
<dbReference type="CDD" id="cd01448">
    <property type="entry name" value="TST_Repeat_1"/>
    <property type="match status" value="1"/>
</dbReference>
<evidence type="ECO:0000259" key="3">
    <source>
        <dbReference type="PROSITE" id="PS50206"/>
    </source>
</evidence>
<dbReference type="GO" id="GO:0004792">
    <property type="term" value="F:thiosulfate-cyanide sulfurtransferase activity"/>
    <property type="evidence" value="ECO:0007669"/>
    <property type="project" value="TreeGrafter"/>
</dbReference>
<dbReference type="PANTHER" id="PTHR11364:SF27">
    <property type="entry name" value="SULFURTRANSFERASE"/>
    <property type="match status" value="1"/>
</dbReference>
<sequence length="281" mass="31132">MKPIIEQDELFMLIQKQSSNLIIVDASNHKQARENYEKQHIQGAIFVDANEQLATIGDVAAMGGRHPLPSVEKFAKVLQELGISKRSHVVIYDDKYGGNSAARFWWMLKAVGHDNVQVLNGGYQSAVLSKLPMSNQVTVHKPTEEYAVTSWELPIAEIKELVGNSQSEDYLVIDVREPNRYKGISEPIDEVAGHIPGAVNIPFMSNLDENGCFLPSDMLKAKYKELLENFDTDKTIVHCGSGITACHTLLAIASAGLPIPKLYVGSWSEWSRSENPIATDK</sequence>
<dbReference type="InterPro" id="IPR036873">
    <property type="entry name" value="Rhodanese-like_dom_sf"/>
</dbReference>
<evidence type="ECO:0000256" key="2">
    <source>
        <dbReference type="ARBA" id="ARBA00022737"/>
    </source>
</evidence>
<dbReference type="EMBL" id="WMJX01000048">
    <property type="protein sequence ID" value="MTG99171.1"/>
    <property type="molecule type" value="Genomic_DNA"/>
</dbReference>
<dbReference type="PANTHER" id="PTHR11364">
    <property type="entry name" value="THIOSULFATE SULFERTANSFERASE"/>
    <property type="match status" value="1"/>
</dbReference>
<dbReference type="Proteomes" id="UP000438760">
    <property type="component" value="Unassembled WGS sequence"/>
</dbReference>
<dbReference type="CDD" id="cd01449">
    <property type="entry name" value="TST_Repeat_2"/>
    <property type="match status" value="1"/>
</dbReference>
<feature type="domain" description="Rhodanese" evidence="3">
    <location>
        <begin position="166"/>
        <end position="279"/>
    </location>
</feature>
<keyword evidence="5" id="KW-1185">Reference proteome</keyword>
<dbReference type="InterPro" id="IPR001763">
    <property type="entry name" value="Rhodanese-like_dom"/>
</dbReference>
<keyword evidence="1 4" id="KW-0808">Transferase</keyword>
<organism evidence="4 5">
    <name type="scientific">Myroides albus</name>
    <dbReference type="NCBI Taxonomy" id="2562892"/>
    <lineage>
        <taxon>Bacteria</taxon>
        <taxon>Pseudomonadati</taxon>
        <taxon>Bacteroidota</taxon>
        <taxon>Flavobacteriia</taxon>
        <taxon>Flavobacteriales</taxon>
        <taxon>Flavobacteriaceae</taxon>
        <taxon>Myroides</taxon>
    </lineage>
</organism>
<dbReference type="RefSeq" id="WP_258204717.1">
    <property type="nucleotide sequence ID" value="NZ_CP102754.1"/>
</dbReference>